<proteinExistence type="predicted"/>
<keyword evidence="2" id="KW-0132">Cell division</keyword>
<dbReference type="AlphaFoldDB" id="A0A7C3YFF8"/>
<dbReference type="PANTHER" id="PTHR34298:SF2">
    <property type="entry name" value="SEGREGATION AND CONDENSATION PROTEIN B"/>
    <property type="match status" value="1"/>
</dbReference>
<evidence type="ECO:0000313" key="7">
    <source>
        <dbReference type="EMBL" id="HHF48727.1"/>
    </source>
</evidence>
<dbReference type="PIRSF" id="PIRSF019345">
    <property type="entry name" value="ScpB"/>
    <property type="match status" value="1"/>
</dbReference>
<evidence type="ECO:0000256" key="4">
    <source>
        <dbReference type="ARBA" id="ARBA00023306"/>
    </source>
</evidence>
<name>A0A7C3YFF8_9EURY</name>
<dbReference type="Gene3D" id="1.10.10.10">
    <property type="entry name" value="Winged helix-like DNA-binding domain superfamily/Winged helix DNA-binding domain"/>
    <property type="match status" value="2"/>
</dbReference>
<sequence>MSQSFPTNSDESILMQKIEAILFASSDPISAKEIAKIIKIDKEEAIRLVRELIKDYQSRETAIEIAELGDKYLMRVKPEFSNVVRPLTERDLERGVLRTLAVIAVKQPIKLSELAKIRGNKCYDHVKKLRELGFIKVEKKGRSTILTTTENFSRYFGLKSSDPEEIRKFFFEIK</sequence>
<evidence type="ECO:0000313" key="6">
    <source>
        <dbReference type="EMBL" id="HGU59509.1"/>
    </source>
</evidence>
<dbReference type="GO" id="GO:0051304">
    <property type="term" value="P:chromosome separation"/>
    <property type="evidence" value="ECO:0007669"/>
    <property type="project" value="InterPro"/>
</dbReference>
<dbReference type="InterPro" id="IPR005234">
    <property type="entry name" value="ScpB_csome_segregation"/>
</dbReference>
<evidence type="ECO:0000256" key="3">
    <source>
        <dbReference type="ARBA" id="ARBA00022829"/>
    </source>
</evidence>
<dbReference type="EMBL" id="DTPI01000031">
    <property type="protein sequence ID" value="HGE66539.1"/>
    <property type="molecule type" value="Genomic_DNA"/>
</dbReference>
<dbReference type="EMBL" id="DRUC01000095">
    <property type="protein sequence ID" value="HHF48727.1"/>
    <property type="molecule type" value="Genomic_DNA"/>
</dbReference>
<dbReference type="NCBIfam" id="TIGR00281">
    <property type="entry name" value="SMC-Scp complex subunit ScpB"/>
    <property type="match status" value="1"/>
</dbReference>
<reference evidence="5" key="1">
    <citation type="journal article" date="2020" name="mSystems">
        <title>Genome- and Community-Level Interaction Insights into Carbon Utilization and Element Cycling Functions of Hydrothermarchaeota in Hydrothermal Sediment.</title>
        <authorList>
            <person name="Zhou Z."/>
            <person name="Liu Y."/>
            <person name="Xu W."/>
            <person name="Pan J."/>
            <person name="Luo Z.H."/>
            <person name="Li M."/>
        </authorList>
    </citation>
    <scope>NUCLEOTIDE SEQUENCE [LARGE SCALE GENOMIC DNA]</scope>
    <source>
        <strain evidence="7">SpSt-10</strain>
        <strain evidence="6">SpSt-62</strain>
        <strain evidence="5">SpSt-97</strain>
    </source>
</reference>
<dbReference type="EMBL" id="DTAK01000038">
    <property type="protein sequence ID" value="HGU59509.1"/>
    <property type="molecule type" value="Genomic_DNA"/>
</dbReference>
<accession>A0A7C3YFF8</accession>
<keyword evidence="4" id="KW-0131">Cell cycle</keyword>
<dbReference type="PANTHER" id="PTHR34298">
    <property type="entry name" value="SEGREGATION AND CONDENSATION PROTEIN B"/>
    <property type="match status" value="1"/>
</dbReference>
<gene>
    <name evidence="5" type="primary">scpB</name>
    <name evidence="7" type="ORF">ENL48_06275</name>
    <name evidence="6" type="ORF">ENT89_04960</name>
    <name evidence="5" type="ORF">ENX77_05420</name>
</gene>
<comment type="caution">
    <text evidence="5">The sequence shown here is derived from an EMBL/GenBank/DDBJ whole genome shotgun (WGS) entry which is preliminary data.</text>
</comment>
<dbReference type="GO" id="GO:0051301">
    <property type="term" value="P:cell division"/>
    <property type="evidence" value="ECO:0007669"/>
    <property type="project" value="UniProtKB-KW"/>
</dbReference>
<keyword evidence="3" id="KW-0159">Chromosome partition</keyword>
<dbReference type="InterPro" id="IPR036390">
    <property type="entry name" value="WH_DNA-bd_sf"/>
</dbReference>
<dbReference type="InterPro" id="IPR036388">
    <property type="entry name" value="WH-like_DNA-bd_sf"/>
</dbReference>
<dbReference type="Pfam" id="PF04079">
    <property type="entry name" value="SMC_ScpB"/>
    <property type="match status" value="1"/>
</dbReference>
<evidence type="ECO:0000256" key="1">
    <source>
        <dbReference type="ARBA" id="ARBA00022490"/>
    </source>
</evidence>
<evidence type="ECO:0000256" key="2">
    <source>
        <dbReference type="ARBA" id="ARBA00022618"/>
    </source>
</evidence>
<dbReference type="SUPFAM" id="SSF46785">
    <property type="entry name" value="Winged helix' DNA-binding domain"/>
    <property type="match status" value="2"/>
</dbReference>
<evidence type="ECO:0000313" key="5">
    <source>
        <dbReference type="EMBL" id="HGE66539.1"/>
    </source>
</evidence>
<organism evidence="5">
    <name type="scientific">Geoglobus ahangari</name>
    <dbReference type="NCBI Taxonomy" id="113653"/>
    <lineage>
        <taxon>Archaea</taxon>
        <taxon>Methanobacteriati</taxon>
        <taxon>Methanobacteriota</taxon>
        <taxon>Archaeoglobi</taxon>
        <taxon>Archaeoglobales</taxon>
        <taxon>Archaeoglobaceae</taxon>
        <taxon>Geoglobus</taxon>
    </lineage>
</organism>
<protein>
    <submittedName>
        <fullName evidence="5">SMC-Scp complex subunit ScpB</fullName>
    </submittedName>
</protein>
<keyword evidence="1" id="KW-0963">Cytoplasm</keyword>